<organism evidence="2 3">
    <name type="scientific">Portunus trituberculatus</name>
    <name type="common">Swimming crab</name>
    <name type="synonym">Neptunus trituberculatus</name>
    <dbReference type="NCBI Taxonomy" id="210409"/>
    <lineage>
        <taxon>Eukaryota</taxon>
        <taxon>Metazoa</taxon>
        <taxon>Ecdysozoa</taxon>
        <taxon>Arthropoda</taxon>
        <taxon>Crustacea</taxon>
        <taxon>Multicrustacea</taxon>
        <taxon>Malacostraca</taxon>
        <taxon>Eumalacostraca</taxon>
        <taxon>Eucarida</taxon>
        <taxon>Decapoda</taxon>
        <taxon>Pleocyemata</taxon>
        <taxon>Brachyura</taxon>
        <taxon>Eubrachyura</taxon>
        <taxon>Portunoidea</taxon>
        <taxon>Portunidae</taxon>
        <taxon>Portuninae</taxon>
        <taxon>Portunus</taxon>
    </lineage>
</organism>
<feature type="region of interest" description="Disordered" evidence="1">
    <location>
        <begin position="57"/>
        <end position="81"/>
    </location>
</feature>
<comment type="caution">
    <text evidence="2">The sequence shown here is derived from an EMBL/GenBank/DDBJ whole genome shotgun (WGS) entry which is preliminary data.</text>
</comment>
<protein>
    <submittedName>
        <fullName evidence="2">Uncharacterized protein</fullName>
    </submittedName>
</protein>
<evidence type="ECO:0000313" key="3">
    <source>
        <dbReference type="Proteomes" id="UP000324222"/>
    </source>
</evidence>
<dbReference type="AlphaFoldDB" id="A0A5B7K938"/>
<evidence type="ECO:0000256" key="1">
    <source>
        <dbReference type="SAM" id="MobiDB-lite"/>
    </source>
</evidence>
<gene>
    <name evidence="2" type="ORF">E2C01_096683</name>
</gene>
<feature type="compositionally biased region" description="Polar residues" evidence="1">
    <location>
        <begin position="1"/>
        <end position="26"/>
    </location>
</feature>
<dbReference type="EMBL" id="VSRR010126011">
    <property type="protein sequence ID" value="MPD01165.1"/>
    <property type="molecule type" value="Genomic_DNA"/>
</dbReference>
<accession>A0A5B7K938</accession>
<reference evidence="2 3" key="1">
    <citation type="submission" date="2019-05" db="EMBL/GenBank/DDBJ databases">
        <title>Another draft genome of Portunus trituberculatus and its Hox gene families provides insights of decapod evolution.</title>
        <authorList>
            <person name="Jeong J.-H."/>
            <person name="Song I."/>
            <person name="Kim S."/>
            <person name="Choi T."/>
            <person name="Kim D."/>
            <person name="Ryu S."/>
            <person name="Kim W."/>
        </authorList>
    </citation>
    <scope>NUCLEOTIDE SEQUENCE [LARGE SCALE GENOMIC DNA]</scope>
    <source>
        <tissue evidence="2">Muscle</tissue>
    </source>
</reference>
<dbReference type="Proteomes" id="UP000324222">
    <property type="component" value="Unassembled WGS sequence"/>
</dbReference>
<sequence length="103" mass="11763">MHSPNITQLSSIPSSNLAKPHTTSNDDLFPAQFDHVQLRIPPRKKTHLQTQFQRVKPHIPPKGEIQPMTYPTPTFRSQSRLPPTQTCIAVGGSGLRLWQFYEY</sequence>
<evidence type="ECO:0000313" key="2">
    <source>
        <dbReference type="EMBL" id="MPD01165.1"/>
    </source>
</evidence>
<proteinExistence type="predicted"/>
<feature type="compositionally biased region" description="Polar residues" evidence="1">
    <location>
        <begin position="69"/>
        <end position="81"/>
    </location>
</feature>
<name>A0A5B7K938_PORTR</name>
<feature type="region of interest" description="Disordered" evidence="1">
    <location>
        <begin position="1"/>
        <end position="29"/>
    </location>
</feature>
<keyword evidence="3" id="KW-1185">Reference proteome</keyword>